<feature type="region of interest" description="Disordered" evidence="1">
    <location>
        <begin position="1"/>
        <end position="64"/>
    </location>
</feature>
<name>A0ABQ6IVL7_9MICO</name>
<dbReference type="PANTHER" id="PTHR40763">
    <property type="entry name" value="MEMBRANE PROTEIN-RELATED"/>
    <property type="match status" value="1"/>
</dbReference>
<keyword evidence="4" id="KW-1185">Reference proteome</keyword>
<proteinExistence type="predicted"/>
<dbReference type="EMBL" id="BSUO01000001">
    <property type="protein sequence ID" value="GMA41415.1"/>
    <property type="molecule type" value="Genomic_DNA"/>
</dbReference>
<dbReference type="InterPro" id="IPR024425">
    <property type="entry name" value="LiaF-like_C"/>
</dbReference>
<evidence type="ECO:0000313" key="3">
    <source>
        <dbReference type="EMBL" id="GMA41415.1"/>
    </source>
</evidence>
<accession>A0ABQ6IVL7</accession>
<sequence length="188" mass="20775">MTAHGGPEPQDRIPHRPATPELGDDRMPVIRPDGVIEQPPPVSGEVARRQQASPPSPSVPPETSLTAVLGDCRREGLWRVARTTRVYSVMGDVVLDLRQAVFDDDLVQIYAYTMMGDVKVIVPPGFEVHLRGFSLLGDLKHKDHSETGTPVERPRTVVITCSGVMGDVKVKTLDVGQVEPKWWKRRKG</sequence>
<gene>
    <name evidence="3" type="ORF">GCM10025883_34600</name>
</gene>
<evidence type="ECO:0000256" key="1">
    <source>
        <dbReference type="SAM" id="MobiDB-lite"/>
    </source>
</evidence>
<evidence type="ECO:0000259" key="2">
    <source>
        <dbReference type="Pfam" id="PF09922"/>
    </source>
</evidence>
<dbReference type="RefSeq" id="WP_284304963.1">
    <property type="nucleotide sequence ID" value="NZ_BSUO01000001.1"/>
</dbReference>
<comment type="caution">
    <text evidence="3">The sequence shown here is derived from an EMBL/GenBank/DDBJ whole genome shotgun (WGS) entry which is preliminary data.</text>
</comment>
<dbReference type="PANTHER" id="PTHR40763:SF4">
    <property type="entry name" value="DUF1707 DOMAIN-CONTAINING PROTEIN"/>
    <property type="match status" value="1"/>
</dbReference>
<dbReference type="Pfam" id="PF09922">
    <property type="entry name" value="LiaF-like_C"/>
    <property type="match status" value="1"/>
</dbReference>
<evidence type="ECO:0000313" key="4">
    <source>
        <dbReference type="Proteomes" id="UP001157126"/>
    </source>
</evidence>
<feature type="domain" description="Cell wall-active antibiotics response LiaF-like C-terminal" evidence="2">
    <location>
        <begin position="82"/>
        <end position="169"/>
    </location>
</feature>
<dbReference type="Proteomes" id="UP001157126">
    <property type="component" value="Unassembled WGS sequence"/>
</dbReference>
<organism evidence="3 4">
    <name type="scientific">Mobilicoccus caccae</name>
    <dbReference type="NCBI Taxonomy" id="1859295"/>
    <lineage>
        <taxon>Bacteria</taxon>
        <taxon>Bacillati</taxon>
        <taxon>Actinomycetota</taxon>
        <taxon>Actinomycetes</taxon>
        <taxon>Micrococcales</taxon>
        <taxon>Dermatophilaceae</taxon>
        <taxon>Mobilicoccus</taxon>
    </lineage>
</organism>
<protein>
    <recommendedName>
        <fullName evidence="2">Cell wall-active antibiotics response LiaF-like C-terminal domain-containing protein</fullName>
    </recommendedName>
</protein>
<reference evidence="4" key="1">
    <citation type="journal article" date="2019" name="Int. J. Syst. Evol. Microbiol.">
        <title>The Global Catalogue of Microorganisms (GCM) 10K type strain sequencing project: providing services to taxonomists for standard genome sequencing and annotation.</title>
        <authorList>
            <consortium name="The Broad Institute Genomics Platform"/>
            <consortium name="The Broad Institute Genome Sequencing Center for Infectious Disease"/>
            <person name="Wu L."/>
            <person name="Ma J."/>
        </authorList>
    </citation>
    <scope>NUCLEOTIDE SEQUENCE [LARGE SCALE GENOMIC DNA]</scope>
    <source>
        <strain evidence="4">NBRC 113072</strain>
    </source>
</reference>